<dbReference type="Proteomes" id="UP000887578">
    <property type="component" value="Unplaced"/>
</dbReference>
<keyword evidence="1" id="KW-1185">Reference proteome</keyword>
<dbReference type="AlphaFoldDB" id="A0A914P8W4"/>
<evidence type="ECO:0000313" key="1">
    <source>
        <dbReference type="Proteomes" id="UP000887578"/>
    </source>
</evidence>
<dbReference type="WBParaSite" id="PDA_v2.g14487.t1">
    <property type="protein sequence ID" value="PDA_v2.g14487.t1"/>
    <property type="gene ID" value="PDA_v2.g14487"/>
</dbReference>
<name>A0A914P8W4_9BILA</name>
<proteinExistence type="predicted"/>
<protein>
    <submittedName>
        <fullName evidence="2">Uncharacterized protein</fullName>
    </submittedName>
</protein>
<sequence length="123" mass="14134">MSMSSKDIKAKKEWGFTFTKNAENPVLLEFENFDGTKKVSSPSFLMAMFLRQHLKAIEKKVGEKPKEIALWIFEEGFNEIQMKRIKDGLGESCKLLKLGFTFVDAKDFTAKFVQTRTISLIDD</sequence>
<evidence type="ECO:0000313" key="2">
    <source>
        <dbReference type="WBParaSite" id="PDA_v2.g14487.t1"/>
    </source>
</evidence>
<reference evidence="2" key="1">
    <citation type="submission" date="2022-11" db="UniProtKB">
        <authorList>
            <consortium name="WormBaseParasite"/>
        </authorList>
    </citation>
    <scope>IDENTIFICATION</scope>
</reference>
<accession>A0A914P8W4</accession>
<organism evidence="1 2">
    <name type="scientific">Panagrolaimus davidi</name>
    <dbReference type="NCBI Taxonomy" id="227884"/>
    <lineage>
        <taxon>Eukaryota</taxon>
        <taxon>Metazoa</taxon>
        <taxon>Ecdysozoa</taxon>
        <taxon>Nematoda</taxon>
        <taxon>Chromadorea</taxon>
        <taxon>Rhabditida</taxon>
        <taxon>Tylenchina</taxon>
        <taxon>Panagrolaimomorpha</taxon>
        <taxon>Panagrolaimoidea</taxon>
        <taxon>Panagrolaimidae</taxon>
        <taxon>Panagrolaimus</taxon>
    </lineage>
</organism>